<proteinExistence type="predicted"/>
<keyword evidence="3" id="KW-1185">Reference proteome</keyword>
<evidence type="ECO:0000256" key="1">
    <source>
        <dbReference type="SAM" id="SignalP"/>
    </source>
</evidence>
<evidence type="ECO:0000313" key="2">
    <source>
        <dbReference type="EMBL" id="GHA09163.1"/>
    </source>
</evidence>
<evidence type="ECO:0000313" key="3">
    <source>
        <dbReference type="Proteomes" id="UP000614811"/>
    </source>
</evidence>
<dbReference type="AlphaFoldDB" id="A0A918RRB0"/>
<name>A0A918RRB0_9GAMM</name>
<comment type="caution">
    <text evidence="2">The sequence shown here is derived from an EMBL/GenBank/DDBJ whole genome shotgun (WGS) entry which is preliminary data.</text>
</comment>
<dbReference type="Proteomes" id="UP000614811">
    <property type="component" value="Unassembled WGS sequence"/>
</dbReference>
<dbReference type="EMBL" id="BMXA01000002">
    <property type="protein sequence ID" value="GHA09163.1"/>
    <property type="molecule type" value="Genomic_DNA"/>
</dbReference>
<accession>A0A918RRB0</accession>
<reference evidence="2" key="2">
    <citation type="submission" date="2020-09" db="EMBL/GenBank/DDBJ databases">
        <authorList>
            <person name="Sun Q."/>
            <person name="Kim S."/>
        </authorList>
    </citation>
    <scope>NUCLEOTIDE SEQUENCE</scope>
    <source>
        <strain evidence="2">KCTC 12711</strain>
    </source>
</reference>
<feature type="chain" id="PRO_5037549045" description="Outer membrane protein beta-barrel domain-containing protein" evidence="1">
    <location>
        <begin position="28"/>
        <end position="343"/>
    </location>
</feature>
<evidence type="ECO:0008006" key="4">
    <source>
        <dbReference type="Google" id="ProtNLM"/>
    </source>
</evidence>
<gene>
    <name evidence="2" type="ORF">GCM10008090_18890</name>
</gene>
<reference evidence="2" key="1">
    <citation type="journal article" date="2014" name="Int. J. Syst. Evol. Microbiol.">
        <title>Complete genome sequence of Corynebacterium casei LMG S-19264T (=DSM 44701T), isolated from a smear-ripened cheese.</title>
        <authorList>
            <consortium name="US DOE Joint Genome Institute (JGI-PGF)"/>
            <person name="Walter F."/>
            <person name="Albersmeier A."/>
            <person name="Kalinowski J."/>
            <person name="Ruckert C."/>
        </authorList>
    </citation>
    <scope>NUCLEOTIDE SEQUENCE</scope>
    <source>
        <strain evidence="2">KCTC 12711</strain>
    </source>
</reference>
<sequence>MKITRMIQVLTTSFGLVLALSSPVVSAQEYKKLTRLGTSEAVCSTGVQTLAELQAFFADNPNVVRKILADSGWSGSADDLMAAVAAGEVTETTYPVGSKFAWMGAKVKGDYVAKPYREWAGSQSFPAFQIDVSTDCQVYQVAVPKECCNISLVSVQPDTSTECVAPPVVAEPVQEVAPVAEKEPTADLLALIPFVGLFIGTETRARYEPAWDMDMKDSSGVVGFRAGLIKPLSMKTAIMAQLSYVDRDGINQGNVYPEETFFLDVGVERKLSERAFIGGGIGAANIDESDYRDASLFGIVGGDIGKSDLQWFLEGRVFDSDSPNHGSISDNKMFSAGVRYLIK</sequence>
<feature type="signal peptide" evidence="1">
    <location>
        <begin position="1"/>
        <end position="27"/>
    </location>
</feature>
<protein>
    <recommendedName>
        <fullName evidence="4">Outer membrane protein beta-barrel domain-containing protein</fullName>
    </recommendedName>
</protein>
<organism evidence="2 3">
    <name type="scientific">Arenicella chitinivorans</name>
    <dbReference type="NCBI Taxonomy" id="1329800"/>
    <lineage>
        <taxon>Bacteria</taxon>
        <taxon>Pseudomonadati</taxon>
        <taxon>Pseudomonadota</taxon>
        <taxon>Gammaproteobacteria</taxon>
        <taxon>Arenicellales</taxon>
        <taxon>Arenicellaceae</taxon>
        <taxon>Arenicella</taxon>
    </lineage>
</organism>
<keyword evidence="1" id="KW-0732">Signal</keyword>